<gene>
    <name evidence="2" type="ORF">JonanDRAFT_0546</name>
</gene>
<dbReference type="HOGENOM" id="CLU_167443_0_1_0"/>
<reference evidence="2 3" key="1">
    <citation type="submission" date="2011-11" db="EMBL/GenBank/DDBJ databases">
        <title>The Noncontiguous Finished genome of Jonquetella anthropi DSM 22815.</title>
        <authorList>
            <consortium name="US DOE Joint Genome Institute (JGI-PGF)"/>
            <person name="Lucas S."/>
            <person name="Copeland A."/>
            <person name="Lapidus A."/>
            <person name="Glavina del Rio T."/>
            <person name="Dalin E."/>
            <person name="Tice H."/>
            <person name="Bruce D."/>
            <person name="Goodwin L."/>
            <person name="Pitluck S."/>
            <person name="Peters L."/>
            <person name="Mikhailova N."/>
            <person name="Held B."/>
            <person name="Kyrpides N."/>
            <person name="Mavromatis K."/>
            <person name="Ivanova N."/>
            <person name="Markowitz V."/>
            <person name="Cheng J.-F."/>
            <person name="Hugenholtz P."/>
            <person name="Woyke T."/>
            <person name="Wu D."/>
            <person name="Gronow S."/>
            <person name="Wellnitz S."/>
            <person name="Brambilla E."/>
            <person name="Klenk H.-P."/>
            <person name="Eisen J.A."/>
        </authorList>
    </citation>
    <scope>NUCLEOTIDE SEQUENCE [LARGE SCALE GENOMIC DNA]</scope>
    <source>
        <strain evidence="2 3">DSM 22815</strain>
    </source>
</reference>
<dbReference type="RefSeq" id="WP_008522697.1">
    <property type="nucleotide sequence ID" value="NZ_CM001376.1"/>
</dbReference>
<dbReference type="Pfam" id="PF11823">
    <property type="entry name" value="Se_S_carrier"/>
    <property type="match status" value="1"/>
</dbReference>
<organism evidence="2 3">
    <name type="scientific">Jonquetella anthropi DSM 22815</name>
    <dbReference type="NCBI Taxonomy" id="885272"/>
    <lineage>
        <taxon>Bacteria</taxon>
        <taxon>Thermotogati</taxon>
        <taxon>Synergistota</taxon>
        <taxon>Synergistia</taxon>
        <taxon>Synergistales</taxon>
        <taxon>Dethiosulfovibrionaceae</taxon>
        <taxon>Jonquetella</taxon>
    </lineage>
</organism>
<accession>H0UJU0</accession>
<proteinExistence type="predicted"/>
<evidence type="ECO:0000313" key="3">
    <source>
        <dbReference type="Proteomes" id="UP000003806"/>
    </source>
</evidence>
<protein>
    <recommendedName>
        <fullName evidence="1">Putative Se/S carrier protein-like domain-containing protein</fullName>
    </recommendedName>
</protein>
<dbReference type="OrthoDB" id="3192849at2"/>
<sequence>MRCIATFDVTSMALMFEKACRAEGLSVRVIPVPRQISASCGLACSWPCDKESDVKDVCSRYQIDVAGWHELED</sequence>
<dbReference type="EMBL" id="CM001376">
    <property type="protein sequence ID" value="EHM12949.1"/>
    <property type="molecule type" value="Genomic_DNA"/>
</dbReference>
<dbReference type="STRING" id="885272.JonanDRAFT_0546"/>
<dbReference type="InterPro" id="IPR021778">
    <property type="entry name" value="Se/S_carrier-like"/>
</dbReference>
<feature type="domain" description="Putative Se/S carrier protein-like" evidence="1">
    <location>
        <begin position="2"/>
        <end position="70"/>
    </location>
</feature>
<evidence type="ECO:0000313" key="2">
    <source>
        <dbReference type="EMBL" id="EHM12949.1"/>
    </source>
</evidence>
<dbReference type="eggNOG" id="ENOG5032Y7T">
    <property type="taxonomic scope" value="Bacteria"/>
</dbReference>
<evidence type="ECO:0000259" key="1">
    <source>
        <dbReference type="Pfam" id="PF11823"/>
    </source>
</evidence>
<name>H0UJU0_9BACT</name>
<keyword evidence="3" id="KW-1185">Reference proteome</keyword>
<dbReference type="Proteomes" id="UP000003806">
    <property type="component" value="Chromosome"/>
</dbReference>
<dbReference type="AlphaFoldDB" id="H0UJU0"/>